<dbReference type="Proteomes" id="UP000184222">
    <property type="component" value="Chromosome"/>
</dbReference>
<dbReference type="KEGG" id="frx:F7310_03675"/>
<sequence>MLFKIKKRFCYKNYLLLLFLLIPGYIFAIPSIYYCPSPQAFKKADKNLTAETNFHNFKYHWTASDKTPSQFPEYPLTFKGADLVNCKDGLCEIECYYFSNIEAHLMTATMKSTQNLHIYQKQNAYLKNFSCQYTEHVDCPFLINYF</sequence>
<evidence type="ECO:0000313" key="1">
    <source>
        <dbReference type="EMBL" id="API86503.1"/>
    </source>
</evidence>
<organism evidence="1 2">
    <name type="scientific">Francisella uliginis</name>
    <dbReference type="NCBI Taxonomy" id="573570"/>
    <lineage>
        <taxon>Bacteria</taxon>
        <taxon>Pseudomonadati</taxon>
        <taxon>Pseudomonadota</taxon>
        <taxon>Gammaproteobacteria</taxon>
        <taxon>Thiotrichales</taxon>
        <taxon>Francisellaceae</taxon>
        <taxon>Francisella</taxon>
    </lineage>
</organism>
<accession>A0A1L4BRM4</accession>
<protein>
    <submittedName>
        <fullName evidence="1">Uncharacterized protein</fullName>
    </submittedName>
</protein>
<dbReference type="EMBL" id="CP016796">
    <property type="protein sequence ID" value="API86503.1"/>
    <property type="molecule type" value="Genomic_DNA"/>
</dbReference>
<dbReference type="AlphaFoldDB" id="A0A1L4BRM4"/>
<keyword evidence="2" id="KW-1185">Reference proteome</keyword>
<proteinExistence type="predicted"/>
<dbReference type="STRING" id="573570.F7310_03675"/>
<gene>
    <name evidence="1" type="ORF">F7310_03675</name>
</gene>
<name>A0A1L4BRM4_9GAMM</name>
<dbReference type="RefSeq" id="WP_072711862.1">
    <property type="nucleotide sequence ID" value="NZ_CP016796.1"/>
</dbReference>
<evidence type="ECO:0000313" key="2">
    <source>
        <dbReference type="Proteomes" id="UP000184222"/>
    </source>
</evidence>
<reference evidence="1 2" key="1">
    <citation type="journal article" date="2016" name="Appl. Environ. Microbiol.">
        <title>Whole genome relationships among Francisella bacteria of diverse origin define new species and provide specific regions for detection.</title>
        <authorList>
            <person name="Challacombe J.F."/>
            <person name="Petersen J.M."/>
            <person name="Gallegos-Graves V."/>
            <person name="Hodge D."/>
            <person name="Pillai S."/>
            <person name="Kuske C.R."/>
        </authorList>
    </citation>
    <scope>NUCLEOTIDE SEQUENCE [LARGE SCALE GENOMIC DNA]</scope>
    <source>
        <strain evidence="2">TX07-7310</strain>
    </source>
</reference>